<dbReference type="RefSeq" id="WP_122186162.1">
    <property type="nucleotide sequence ID" value="NZ_RFFH01000001.1"/>
</dbReference>
<keyword evidence="2" id="KW-0378">Hydrolase</keyword>
<dbReference type="PANTHER" id="PTHR43798">
    <property type="entry name" value="MONOACYLGLYCEROL LIPASE"/>
    <property type="match status" value="1"/>
</dbReference>
<evidence type="ECO:0000313" key="2">
    <source>
        <dbReference type="EMBL" id="RMI35188.1"/>
    </source>
</evidence>
<dbReference type="Proteomes" id="UP000279275">
    <property type="component" value="Unassembled WGS sequence"/>
</dbReference>
<dbReference type="OrthoDB" id="3193334at2"/>
<organism evidence="2 3">
    <name type="scientific">Nocardia stercoris</name>
    <dbReference type="NCBI Taxonomy" id="2483361"/>
    <lineage>
        <taxon>Bacteria</taxon>
        <taxon>Bacillati</taxon>
        <taxon>Actinomycetota</taxon>
        <taxon>Actinomycetes</taxon>
        <taxon>Mycobacteriales</taxon>
        <taxon>Nocardiaceae</taxon>
        <taxon>Nocardia</taxon>
    </lineage>
</organism>
<dbReference type="PANTHER" id="PTHR43798:SF5">
    <property type="entry name" value="MONOACYLGLYCEROL LIPASE ABHD6"/>
    <property type="match status" value="1"/>
</dbReference>
<accession>A0A3M2LK93</accession>
<dbReference type="Gene3D" id="3.40.50.1820">
    <property type="entry name" value="alpha/beta hydrolase"/>
    <property type="match status" value="1"/>
</dbReference>
<protein>
    <submittedName>
        <fullName evidence="2">Alpha/beta hydrolase</fullName>
    </submittedName>
</protein>
<dbReference type="PRINTS" id="PR00111">
    <property type="entry name" value="ABHYDROLASE"/>
</dbReference>
<name>A0A3M2LK93_9NOCA</name>
<dbReference type="AlphaFoldDB" id="A0A3M2LK93"/>
<dbReference type="InterPro" id="IPR000073">
    <property type="entry name" value="AB_hydrolase_1"/>
</dbReference>
<dbReference type="GO" id="GO:0016020">
    <property type="term" value="C:membrane"/>
    <property type="evidence" value="ECO:0007669"/>
    <property type="project" value="TreeGrafter"/>
</dbReference>
<evidence type="ECO:0000313" key="3">
    <source>
        <dbReference type="Proteomes" id="UP000279275"/>
    </source>
</evidence>
<gene>
    <name evidence="2" type="ORF">EBN03_02480</name>
</gene>
<dbReference type="GO" id="GO:0047372">
    <property type="term" value="F:monoacylglycerol lipase activity"/>
    <property type="evidence" value="ECO:0007669"/>
    <property type="project" value="TreeGrafter"/>
</dbReference>
<dbReference type="InterPro" id="IPR029058">
    <property type="entry name" value="AB_hydrolase_fold"/>
</dbReference>
<sequence length="252" mass="27337">MSELNVHRFGPESGPTILALHGLTGHGLRWRLLAERLPDCRVIAPDLRGHGRSTSLPPWTLETVADDVAALIEPRRPVTVVGHSFGGMVAIHLAHRNPELVAGLVLLDPAVGLPPEALLPIAEQTIADPGYADVEAARRDKIATAWQDVAPEILSGELAEHLIPRSDGRLGWRMHTAAVTAYWGELARDVLLPPADLTTTVVYGNQSQVTAPLRVALQRDPRPKLTLREFDCDHMVLEALPDETAAVVRSAL</sequence>
<dbReference type="Pfam" id="PF12697">
    <property type="entry name" value="Abhydrolase_6"/>
    <property type="match status" value="1"/>
</dbReference>
<dbReference type="GO" id="GO:0046464">
    <property type="term" value="P:acylglycerol catabolic process"/>
    <property type="evidence" value="ECO:0007669"/>
    <property type="project" value="TreeGrafter"/>
</dbReference>
<dbReference type="SUPFAM" id="SSF53474">
    <property type="entry name" value="alpha/beta-Hydrolases"/>
    <property type="match status" value="1"/>
</dbReference>
<feature type="domain" description="AB hydrolase-1" evidence="1">
    <location>
        <begin position="17"/>
        <end position="246"/>
    </location>
</feature>
<keyword evidence="3" id="KW-1185">Reference proteome</keyword>
<comment type="caution">
    <text evidence="2">The sequence shown here is derived from an EMBL/GenBank/DDBJ whole genome shotgun (WGS) entry which is preliminary data.</text>
</comment>
<dbReference type="InterPro" id="IPR050266">
    <property type="entry name" value="AB_hydrolase_sf"/>
</dbReference>
<proteinExistence type="predicted"/>
<dbReference type="EMBL" id="RFFH01000001">
    <property type="protein sequence ID" value="RMI35188.1"/>
    <property type="molecule type" value="Genomic_DNA"/>
</dbReference>
<evidence type="ECO:0000259" key="1">
    <source>
        <dbReference type="Pfam" id="PF12697"/>
    </source>
</evidence>
<reference evidence="2 3" key="1">
    <citation type="submission" date="2018-10" db="EMBL/GenBank/DDBJ databases">
        <title>Isolation from cow dung.</title>
        <authorList>
            <person name="Ling L."/>
        </authorList>
    </citation>
    <scope>NUCLEOTIDE SEQUENCE [LARGE SCALE GENOMIC DNA]</scope>
    <source>
        <strain evidence="2 3">NEAU-LL90</strain>
    </source>
</reference>